<dbReference type="GeneID" id="31364688"/>
<proteinExistence type="inferred from homology"/>
<keyword evidence="8" id="KW-1185">Reference proteome</keyword>
<feature type="compositionally biased region" description="Low complexity" evidence="5">
    <location>
        <begin position="26"/>
        <end position="58"/>
    </location>
</feature>
<comment type="caution">
    <text evidence="7">The sequence shown here is derived from an EMBL/GenBank/DDBJ whole genome shotgun (WGS) entry which is preliminary data.</text>
</comment>
<dbReference type="RefSeq" id="XP_020430685.1">
    <property type="nucleotide sequence ID" value="XM_020580010.1"/>
</dbReference>
<dbReference type="SMART" id="SM00584">
    <property type="entry name" value="TLDc"/>
    <property type="match status" value="1"/>
</dbReference>
<organism evidence="7 8">
    <name type="scientific">Heterostelium pallidum (strain ATCC 26659 / Pp 5 / PN500)</name>
    <name type="common">Cellular slime mold</name>
    <name type="synonym">Polysphondylium pallidum</name>
    <dbReference type="NCBI Taxonomy" id="670386"/>
    <lineage>
        <taxon>Eukaryota</taxon>
        <taxon>Amoebozoa</taxon>
        <taxon>Evosea</taxon>
        <taxon>Eumycetozoa</taxon>
        <taxon>Dictyostelia</taxon>
        <taxon>Acytosteliales</taxon>
        <taxon>Acytosteliaceae</taxon>
        <taxon>Heterostelium</taxon>
    </lineage>
</organism>
<feature type="region of interest" description="Disordered" evidence="5">
    <location>
        <begin position="99"/>
        <end position="135"/>
    </location>
</feature>
<accession>D3BKY1</accession>
<dbReference type="PANTHER" id="PTHR23354">
    <property type="entry name" value="NUCLEOLAR PROTEIN 7/ESTROGEN RECEPTOR COACTIVATOR-RELATED"/>
    <property type="match status" value="1"/>
</dbReference>
<feature type="compositionally biased region" description="Low complexity" evidence="5">
    <location>
        <begin position="116"/>
        <end position="127"/>
    </location>
</feature>
<dbReference type="Pfam" id="PF07534">
    <property type="entry name" value="TLD"/>
    <property type="match status" value="1"/>
</dbReference>
<dbReference type="AlphaFoldDB" id="D3BKY1"/>
<dbReference type="PROSITE" id="PS51886">
    <property type="entry name" value="TLDC"/>
    <property type="match status" value="1"/>
</dbReference>
<evidence type="ECO:0000313" key="8">
    <source>
        <dbReference type="Proteomes" id="UP000001396"/>
    </source>
</evidence>
<dbReference type="PANTHER" id="PTHR23354:SF62">
    <property type="entry name" value="MUSTARD, ISOFORM V"/>
    <property type="match status" value="1"/>
</dbReference>
<evidence type="ECO:0000256" key="2">
    <source>
        <dbReference type="ARBA" id="ARBA00009540"/>
    </source>
</evidence>
<reference evidence="7 8" key="1">
    <citation type="journal article" date="2011" name="Genome Res.">
        <title>Phylogeny-wide analysis of social amoeba genomes highlights ancient origins for complex intercellular communication.</title>
        <authorList>
            <person name="Heidel A.J."/>
            <person name="Lawal H.M."/>
            <person name="Felder M."/>
            <person name="Schilde C."/>
            <person name="Helps N.R."/>
            <person name="Tunggal B."/>
            <person name="Rivero F."/>
            <person name="John U."/>
            <person name="Schleicher M."/>
            <person name="Eichinger L."/>
            <person name="Platzer M."/>
            <person name="Noegel A.A."/>
            <person name="Schaap P."/>
            <person name="Gloeckner G."/>
        </authorList>
    </citation>
    <scope>NUCLEOTIDE SEQUENCE [LARGE SCALE GENOMIC DNA]</scope>
    <source>
        <strain evidence="8">ATCC 26659 / Pp 5 / PN500</strain>
    </source>
</reference>
<protein>
    <recommendedName>
        <fullName evidence="4">Oxidation resistance protein 1</fullName>
    </recommendedName>
</protein>
<evidence type="ECO:0000256" key="5">
    <source>
        <dbReference type="SAM" id="MobiDB-lite"/>
    </source>
</evidence>
<feature type="compositionally biased region" description="Polar residues" evidence="5">
    <location>
        <begin position="100"/>
        <end position="109"/>
    </location>
</feature>
<evidence type="ECO:0000259" key="6">
    <source>
        <dbReference type="PROSITE" id="PS51886"/>
    </source>
</evidence>
<evidence type="ECO:0000313" key="7">
    <source>
        <dbReference type="EMBL" id="EFA78561.1"/>
    </source>
</evidence>
<dbReference type="InParanoid" id="D3BKY1"/>
<keyword evidence="3" id="KW-0496">Mitochondrion</keyword>
<name>D3BKY1_HETP5</name>
<evidence type="ECO:0000256" key="3">
    <source>
        <dbReference type="ARBA" id="ARBA00023128"/>
    </source>
</evidence>
<feature type="domain" description="TLDc" evidence="6">
    <location>
        <begin position="379"/>
        <end position="538"/>
    </location>
</feature>
<evidence type="ECO:0000256" key="1">
    <source>
        <dbReference type="ARBA" id="ARBA00004173"/>
    </source>
</evidence>
<dbReference type="EMBL" id="ADBJ01000038">
    <property type="protein sequence ID" value="EFA78561.1"/>
    <property type="molecule type" value="Genomic_DNA"/>
</dbReference>
<comment type="subcellular location">
    <subcellularLocation>
        <location evidence="1">Mitochondrion</location>
    </subcellularLocation>
</comment>
<sequence length="538" mass="60402">MSTDSSGNGGGNSSTSSPMLQPPSPSIFSSGSSSSSNNVNSSPLGDNSGRPRSRSSSSTVNINNLFKPTREEAEMAFKSLDPNNQMLQQQQLYHQQYQQTGGTPLTSPQQPKPFISINDSPGSSSSSEKSKQGWASRFAQIPKENVLKEELVCFMKDKKIRGVITLTPYQLIFQSNEKSPTQIFSDYNQIISCKYFPNHTEWLAHLSKDWKKEQYLIQKKNQEKNADYENFIQSEISKLNEMGDEMTTMTINGQVKNVLVFPCIYLLIHKDNYIQTLFFRGISKESVHNCFVYLKKCVSDRKDSSPANGVSPLLGVSPPIGSPIPLLLTPTLPTNTTTTTTTSATQLLQQQFLSTSFEAIDVSSQSPKLVNRSNFNQKIILTPDLYKKLRHYLPMSVQGSDIELQYNTTNDGVSFNTCYRKMRNVPQSILLIKDNGGYIFGAFISDELKPKANFYGSGETFLFKLEPEFQVFKWTKENDLFIYSSLEYISIGGGSMFGLWVDTDFLHGYSGPCETFNNTVLSFKNDFNPVVVEFWAIK</sequence>
<gene>
    <name evidence="7" type="primary">lysA</name>
    <name evidence="7" type="ORF">PPL_09213</name>
</gene>
<evidence type="ECO:0000256" key="4">
    <source>
        <dbReference type="ARBA" id="ARBA00040604"/>
    </source>
</evidence>
<dbReference type="GO" id="GO:0005739">
    <property type="term" value="C:mitochondrion"/>
    <property type="evidence" value="ECO:0007669"/>
    <property type="project" value="UniProtKB-SubCell"/>
</dbReference>
<comment type="similarity">
    <text evidence="2">Belongs to the OXR1 family.</text>
</comment>
<dbReference type="InterPro" id="IPR006571">
    <property type="entry name" value="TLDc_dom"/>
</dbReference>
<feature type="region of interest" description="Disordered" evidence="5">
    <location>
        <begin position="1"/>
        <end position="67"/>
    </location>
</feature>
<dbReference type="Proteomes" id="UP000001396">
    <property type="component" value="Unassembled WGS sequence"/>
</dbReference>